<sequence length="85" mass="9679">MASNPRFGLSPIFLKQVLCSKISPLYCWIPKHSRIRLICLLRDTRARTSRNRGSGIYIWASYCIGNWSKVCSTSKTEEIAWVGSV</sequence>
<reference evidence="1" key="1">
    <citation type="submission" date="2022-02" db="EMBL/GenBank/DDBJ databases">
        <authorList>
            <person name="Henning P.M."/>
            <person name="McCubbin A.G."/>
            <person name="Shore J.S."/>
        </authorList>
    </citation>
    <scope>NUCLEOTIDE SEQUENCE</scope>
    <source>
        <strain evidence="1">F60SS</strain>
        <tissue evidence="1">Leaves</tissue>
    </source>
</reference>
<dbReference type="Proteomes" id="UP001141552">
    <property type="component" value="Unassembled WGS sequence"/>
</dbReference>
<organism evidence="1 2">
    <name type="scientific">Turnera subulata</name>
    <dbReference type="NCBI Taxonomy" id="218843"/>
    <lineage>
        <taxon>Eukaryota</taxon>
        <taxon>Viridiplantae</taxon>
        <taxon>Streptophyta</taxon>
        <taxon>Embryophyta</taxon>
        <taxon>Tracheophyta</taxon>
        <taxon>Spermatophyta</taxon>
        <taxon>Magnoliopsida</taxon>
        <taxon>eudicotyledons</taxon>
        <taxon>Gunneridae</taxon>
        <taxon>Pentapetalae</taxon>
        <taxon>rosids</taxon>
        <taxon>fabids</taxon>
        <taxon>Malpighiales</taxon>
        <taxon>Passifloraceae</taxon>
        <taxon>Turnera</taxon>
    </lineage>
</organism>
<evidence type="ECO:0000313" key="2">
    <source>
        <dbReference type="Proteomes" id="UP001141552"/>
    </source>
</evidence>
<dbReference type="AlphaFoldDB" id="A0A9Q0FF58"/>
<comment type="caution">
    <text evidence="1">The sequence shown here is derived from an EMBL/GenBank/DDBJ whole genome shotgun (WGS) entry which is preliminary data.</text>
</comment>
<gene>
    <name evidence="1" type="ORF">Tsubulata_028368</name>
</gene>
<evidence type="ECO:0000313" key="1">
    <source>
        <dbReference type="EMBL" id="KAJ4830348.1"/>
    </source>
</evidence>
<dbReference type="EMBL" id="JAKUCV010005661">
    <property type="protein sequence ID" value="KAJ4830348.1"/>
    <property type="molecule type" value="Genomic_DNA"/>
</dbReference>
<proteinExistence type="predicted"/>
<name>A0A9Q0FF58_9ROSI</name>
<reference evidence="1" key="2">
    <citation type="journal article" date="2023" name="Plants (Basel)">
        <title>Annotation of the Turnera subulata (Passifloraceae) Draft Genome Reveals the S-Locus Evolved after the Divergence of Turneroideae from Passifloroideae in a Stepwise Manner.</title>
        <authorList>
            <person name="Henning P.M."/>
            <person name="Roalson E.H."/>
            <person name="Mir W."/>
            <person name="McCubbin A.G."/>
            <person name="Shore J.S."/>
        </authorList>
    </citation>
    <scope>NUCLEOTIDE SEQUENCE</scope>
    <source>
        <strain evidence="1">F60SS</strain>
    </source>
</reference>
<accession>A0A9Q0FF58</accession>
<keyword evidence="2" id="KW-1185">Reference proteome</keyword>
<protein>
    <submittedName>
        <fullName evidence="1">Uncharacterized protein</fullName>
    </submittedName>
</protein>